<evidence type="ECO:0000313" key="10">
    <source>
        <dbReference type="Proteomes" id="UP001519887"/>
    </source>
</evidence>
<keyword evidence="5" id="KW-0663">Pyridoxal phosphate</keyword>
<feature type="region of interest" description="Disordered" evidence="7">
    <location>
        <begin position="230"/>
        <end position="261"/>
    </location>
</feature>
<dbReference type="NCBIfam" id="TIGR01977">
    <property type="entry name" value="am_tr_V_EF2568"/>
    <property type="match status" value="1"/>
</dbReference>
<comment type="similarity">
    <text evidence="2">Belongs to the class-V pyridoxal-phosphate-dependent aminotransferase family. Csd subfamily.</text>
</comment>
<dbReference type="InterPro" id="IPR015422">
    <property type="entry name" value="PyrdxlP-dep_Trfase_small"/>
</dbReference>
<dbReference type="EMBL" id="JAHZIK010000008">
    <property type="protein sequence ID" value="MBW7452627.1"/>
    <property type="molecule type" value="Genomic_DNA"/>
</dbReference>
<dbReference type="PIRSF" id="PIRSF005572">
    <property type="entry name" value="NifS"/>
    <property type="match status" value="1"/>
</dbReference>
<dbReference type="InterPro" id="IPR000192">
    <property type="entry name" value="Aminotrans_V_dom"/>
</dbReference>
<protein>
    <recommendedName>
        <fullName evidence="3">cysteine desulfurase</fullName>
        <ecNumber evidence="3">2.8.1.7</ecNumber>
    </recommendedName>
</protein>
<dbReference type="Gene3D" id="3.90.1150.10">
    <property type="entry name" value="Aspartate Aminotransferase, domain 1"/>
    <property type="match status" value="1"/>
</dbReference>
<evidence type="ECO:0000256" key="2">
    <source>
        <dbReference type="ARBA" id="ARBA00010447"/>
    </source>
</evidence>
<evidence type="ECO:0000259" key="8">
    <source>
        <dbReference type="Pfam" id="PF00266"/>
    </source>
</evidence>
<keyword evidence="4" id="KW-0808">Transferase</keyword>
<evidence type="ECO:0000313" key="9">
    <source>
        <dbReference type="EMBL" id="MBW7452627.1"/>
    </source>
</evidence>
<dbReference type="InterPro" id="IPR010969">
    <property type="entry name" value="Cys_dSase-rel_unknwn_funct"/>
</dbReference>
<dbReference type="InterPro" id="IPR015424">
    <property type="entry name" value="PyrdxlP-dep_Trfase"/>
</dbReference>
<evidence type="ECO:0000256" key="3">
    <source>
        <dbReference type="ARBA" id="ARBA00012239"/>
    </source>
</evidence>
<dbReference type="PANTHER" id="PTHR43586">
    <property type="entry name" value="CYSTEINE DESULFURASE"/>
    <property type="match status" value="1"/>
</dbReference>
<dbReference type="GO" id="GO:0008483">
    <property type="term" value="F:transaminase activity"/>
    <property type="evidence" value="ECO:0007669"/>
    <property type="project" value="UniProtKB-KW"/>
</dbReference>
<sequence>MRADAQDPVIYLDHAATSWPKPPSVIDAVVKAMEHDAANPGRGSHQMAVRASRILFDTRKTIAKLFHISNPNDIAFAMNTTMALNTAIKGFVKPGDHVIATGVEHNSVRRPLELLKKTLGIAVTYLEADEQGGVAARQVEQAIVPHTRLVIVNHSSNLTGAILPVAEIGEITRKRGIKLLVDAAQTAGAVEIDVEAMGVDMLAFPGHKGLLGPQGTGGLYIHPSVDLEPLLHGGTGSQSESPEQPTVRPDRYEAGTQNTPGLAGLKAGVQYVQQETAARIYQKEWHLAQLMMEGLIAVNGVRMLGPHAGKPRTGIVSFILEGADPSETAFILDQHYKIAVRSGFHCTPLAHQAAGTMETGAVRASVGCFTTEQEVEAFIQAIKEIKQHYN</sequence>
<dbReference type="CDD" id="cd06453">
    <property type="entry name" value="SufS_like"/>
    <property type="match status" value="1"/>
</dbReference>
<comment type="catalytic activity">
    <reaction evidence="6">
        <text>(sulfur carrier)-H + L-cysteine = (sulfur carrier)-SH + L-alanine</text>
        <dbReference type="Rhea" id="RHEA:43892"/>
        <dbReference type="Rhea" id="RHEA-COMP:14737"/>
        <dbReference type="Rhea" id="RHEA-COMP:14739"/>
        <dbReference type="ChEBI" id="CHEBI:29917"/>
        <dbReference type="ChEBI" id="CHEBI:35235"/>
        <dbReference type="ChEBI" id="CHEBI:57972"/>
        <dbReference type="ChEBI" id="CHEBI:64428"/>
        <dbReference type="EC" id="2.8.1.7"/>
    </reaction>
</comment>
<dbReference type="RefSeq" id="WP_210046607.1">
    <property type="nucleotide sequence ID" value="NZ_JBHLVU010000026.1"/>
</dbReference>
<keyword evidence="10" id="KW-1185">Reference proteome</keyword>
<comment type="caution">
    <text evidence="9">The sequence shown here is derived from an EMBL/GenBank/DDBJ whole genome shotgun (WGS) entry which is preliminary data.</text>
</comment>
<feature type="domain" description="Aminotransferase class V" evidence="8">
    <location>
        <begin position="10"/>
        <end position="378"/>
    </location>
</feature>
<evidence type="ECO:0000256" key="5">
    <source>
        <dbReference type="ARBA" id="ARBA00022898"/>
    </source>
</evidence>
<gene>
    <name evidence="9" type="ORF">K0U00_01045</name>
</gene>
<keyword evidence="9" id="KW-0032">Aminotransferase</keyword>
<dbReference type="Gene3D" id="3.40.640.10">
    <property type="entry name" value="Type I PLP-dependent aspartate aminotransferase-like (Major domain)"/>
    <property type="match status" value="1"/>
</dbReference>
<evidence type="ECO:0000256" key="4">
    <source>
        <dbReference type="ARBA" id="ARBA00022679"/>
    </source>
</evidence>
<dbReference type="Pfam" id="PF00266">
    <property type="entry name" value="Aminotran_5"/>
    <property type="match status" value="1"/>
</dbReference>
<evidence type="ECO:0000256" key="1">
    <source>
        <dbReference type="ARBA" id="ARBA00001933"/>
    </source>
</evidence>
<evidence type="ECO:0000256" key="7">
    <source>
        <dbReference type="SAM" id="MobiDB-lite"/>
    </source>
</evidence>
<dbReference type="InterPro" id="IPR016454">
    <property type="entry name" value="Cysteine_dSase"/>
</dbReference>
<dbReference type="EC" id="2.8.1.7" evidence="3"/>
<dbReference type="SUPFAM" id="SSF53383">
    <property type="entry name" value="PLP-dependent transferases"/>
    <property type="match status" value="1"/>
</dbReference>
<reference evidence="9 10" key="1">
    <citation type="submission" date="2021-07" db="EMBL/GenBank/DDBJ databases">
        <title>Paenibacillus radiodurans sp. nov., isolated from the southeastern edge of Tengger Desert.</title>
        <authorList>
            <person name="Zhang G."/>
        </authorList>
    </citation>
    <scope>NUCLEOTIDE SEQUENCE [LARGE SCALE GENOMIC DNA]</scope>
    <source>
        <strain evidence="9 10">CCM 7311</strain>
    </source>
</reference>
<organism evidence="9 10">
    <name type="scientific">Paenibacillus sepulcri</name>
    <dbReference type="NCBI Taxonomy" id="359917"/>
    <lineage>
        <taxon>Bacteria</taxon>
        <taxon>Bacillati</taxon>
        <taxon>Bacillota</taxon>
        <taxon>Bacilli</taxon>
        <taxon>Bacillales</taxon>
        <taxon>Paenibacillaceae</taxon>
        <taxon>Paenibacillus</taxon>
    </lineage>
</organism>
<comment type="cofactor">
    <cofactor evidence="1">
        <name>pyridoxal 5'-phosphate</name>
        <dbReference type="ChEBI" id="CHEBI:597326"/>
    </cofactor>
</comment>
<evidence type="ECO:0000256" key="6">
    <source>
        <dbReference type="ARBA" id="ARBA00050776"/>
    </source>
</evidence>
<dbReference type="InterPro" id="IPR010970">
    <property type="entry name" value="Cys_dSase_SufS"/>
</dbReference>
<accession>A0ABS7BVL0</accession>
<name>A0ABS7BVL0_9BACL</name>
<dbReference type="PANTHER" id="PTHR43586:SF4">
    <property type="entry name" value="ISOPENICILLIN N EPIMERASE"/>
    <property type="match status" value="1"/>
</dbReference>
<dbReference type="Proteomes" id="UP001519887">
    <property type="component" value="Unassembled WGS sequence"/>
</dbReference>
<dbReference type="InterPro" id="IPR015421">
    <property type="entry name" value="PyrdxlP-dep_Trfase_major"/>
</dbReference>
<proteinExistence type="inferred from homology"/>